<reference evidence="1" key="1">
    <citation type="submission" date="2022-06" db="EMBL/GenBank/DDBJ databases">
        <title>Phylogenomic reconstructions and comparative analyses of Kickxellomycotina fungi.</title>
        <authorList>
            <person name="Reynolds N.K."/>
            <person name="Stajich J.E."/>
            <person name="Barry K."/>
            <person name="Grigoriev I.V."/>
            <person name="Crous P."/>
            <person name="Smith M.E."/>
        </authorList>
    </citation>
    <scope>NUCLEOTIDE SEQUENCE</scope>
    <source>
        <strain evidence="1">RSA 2271</strain>
    </source>
</reference>
<evidence type="ECO:0000313" key="1">
    <source>
        <dbReference type="EMBL" id="KAJ1672435.1"/>
    </source>
</evidence>
<gene>
    <name evidence="1" type="primary">CRNKL1_2</name>
    <name evidence="1" type="ORF">EV182_007185</name>
</gene>
<proteinExistence type="predicted"/>
<protein>
    <submittedName>
        <fullName evidence="1">Crooked neck-like protein 1</fullName>
    </submittedName>
</protein>
<keyword evidence="2" id="KW-1185">Reference proteome</keyword>
<feature type="non-terminal residue" evidence="1">
    <location>
        <position position="224"/>
    </location>
</feature>
<evidence type="ECO:0000313" key="2">
    <source>
        <dbReference type="Proteomes" id="UP001145114"/>
    </source>
</evidence>
<organism evidence="1 2">
    <name type="scientific">Spiromyces aspiralis</name>
    <dbReference type="NCBI Taxonomy" id="68401"/>
    <lineage>
        <taxon>Eukaryota</taxon>
        <taxon>Fungi</taxon>
        <taxon>Fungi incertae sedis</taxon>
        <taxon>Zoopagomycota</taxon>
        <taxon>Kickxellomycotina</taxon>
        <taxon>Kickxellomycetes</taxon>
        <taxon>Kickxellales</taxon>
        <taxon>Kickxellaceae</taxon>
        <taxon>Spiromyces</taxon>
    </lineage>
</organism>
<sequence>MDGKQLPGGYDSSSRPPKVGNRGYSSYTPILCIKNKNPAPVQITAEQILREVQERRDAIPKAPKQRIMDEEELADYRMRKRKEFEDSIRKDRLKIGTWLRYAAWEQNQGEIARARSTYERALDVDPRNQTVFLKYTEMEMKHRNINLARNLFDRAVTLLPRVDQFWYRYTYLEELLGNVEGARQIFERWMKWEPDETAWNAYIKFEKRYNEIERAEAIFERLVY</sequence>
<accession>A0ACC1H925</accession>
<comment type="caution">
    <text evidence="1">The sequence shown here is derived from an EMBL/GenBank/DDBJ whole genome shotgun (WGS) entry which is preliminary data.</text>
</comment>
<name>A0ACC1H925_9FUNG</name>
<dbReference type="EMBL" id="JAMZIH010008385">
    <property type="protein sequence ID" value="KAJ1672435.1"/>
    <property type="molecule type" value="Genomic_DNA"/>
</dbReference>
<dbReference type="Proteomes" id="UP001145114">
    <property type="component" value="Unassembled WGS sequence"/>
</dbReference>